<dbReference type="SUPFAM" id="SSF53474">
    <property type="entry name" value="alpha/beta-Hydrolases"/>
    <property type="match status" value="1"/>
</dbReference>
<reference evidence="4 5" key="1">
    <citation type="submission" date="2020-04" db="EMBL/GenBank/DDBJ databases">
        <title>CFH 90308 Microbacterium sp.</title>
        <authorList>
            <person name="Nie G."/>
            <person name="Ming H."/>
            <person name="Xia T."/>
        </authorList>
    </citation>
    <scope>NUCLEOTIDE SEQUENCE [LARGE SCALE GENOMIC DNA]</scope>
    <source>
        <strain evidence="4 5">CFH 90308</strain>
    </source>
</reference>
<comment type="caution">
    <text evidence="4">The sequence shown here is derived from an EMBL/GenBank/DDBJ whole genome shotgun (WGS) entry which is preliminary data.</text>
</comment>
<dbReference type="InterPro" id="IPR029058">
    <property type="entry name" value="AB_hydrolase_fold"/>
</dbReference>
<dbReference type="InterPro" id="IPR050266">
    <property type="entry name" value="AB_hydrolase_sf"/>
</dbReference>
<evidence type="ECO:0000313" key="5">
    <source>
        <dbReference type="Proteomes" id="UP001429745"/>
    </source>
</evidence>
<dbReference type="InterPro" id="IPR000073">
    <property type="entry name" value="AB_hydrolase_1"/>
</dbReference>
<proteinExistence type="inferred from homology"/>
<dbReference type="Proteomes" id="UP001429745">
    <property type="component" value="Unassembled WGS sequence"/>
</dbReference>
<evidence type="ECO:0000256" key="2">
    <source>
        <dbReference type="ARBA" id="ARBA00022801"/>
    </source>
</evidence>
<keyword evidence="2 4" id="KW-0378">Hydrolase</keyword>
<dbReference type="PRINTS" id="PR00111">
    <property type="entry name" value="ABHYDROLASE"/>
</dbReference>
<dbReference type="GO" id="GO:0016787">
    <property type="term" value="F:hydrolase activity"/>
    <property type="evidence" value="ECO:0007669"/>
    <property type="project" value="UniProtKB-KW"/>
</dbReference>
<comment type="similarity">
    <text evidence="1">Belongs to the peptidase S33 family.</text>
</comment>
<dbReference type="Gene3D" id="3.40.50.1820">
    <property type="entry name" value="alpha/beta hydrolase"/>
    <property type="match status" value="1"/>
</dbReference>
<dbReference type="PRINTS" id="PR00793">
    <property type="entry name" value="PROAMNOPTASE"/>
</dbReference>
<evidence type="ECO:0000313" key="4">
    <source>
        <dbReference type="EMBL" id="NLP82842.1"/>
    </source>
</evidence>
<dbReference type="EMBL" id="JABACI010000001">
    <property type="protein sequence ID" value="NLP82842.1"/>
    <property type="molecule type" value="Genomic_DNA"/>
</dbReference>
<dbReference type="PANTHER" id="PTHR43798:SF33">
    <property type="entry name" value="HYDROLASE, PUTATIVE (AFU_ORTHOLOGUE AFUA_2G14860)-RELATED"/>
    <property type="match status" value="1"/>
</dbReference>
<feature type="domain" description="AB hydrolase-1" evidence="3">
    <location>
        <begin position="38"/>
        <end position="277"/>
    </location>
</feature>
<dbReference type="RefSeq" id="WP_168911316.1">
    <property type="nucleotide sequence ID" value="NZ_JABACI010000001.1"/>
</dbReference>
<sequence length="300" mass="33247">MAQDTVSPEFARATSTAQRVRINDNELAVEVLGPEGAPVIITHHGAPGLGSRAEPRASFGRLADEYRVVVFDARGSGESEGSGVFSHEQWAADIDGLREWVGADSIAMAGGSYGGFMAMEYAIRYPQRVRALVLRDTSPDNSNAHLARENALASDRVTIDMDKFDRIDEGRVRDNEDLKDCWREILPLYDFVYDPEATERKVQATPYRYEAHNYAFSVNLPAYDVKPQLPSIAVPTLVTVGRTDWITPVSCSETIVELIPGARLTIFEESGHSPQIEQAEEWTSTVRGFLNEVYPPNARV</sequence>
<name>A0ABX1K774_9MICO</name>
<accession>A0ABX1K774</accession>
<organism evidence="4 5">
    <name type="scientific">Microbacterium salsuginis</name>
    <dbReference type="NCBI Taxonomy" id="2722803"/>
    <lineage>
        <taxon>Bacteria</taxon>
        <taxon>Bacillati</taxon>
        <taxon>Actinomycetota</taxon>
        <taxon>Actinomycetes</taxon>
        <taxon>Micrococcales</taxon>
        <taxon>Microbacteriaceae</taxon>
        <taxon>Microbacterium</taxon>
    </lineage>
</organism>
<evidence type="ECO:0000256" key="1">
    <source>
        <dbReference type="ARBA" id="ARBA00010088"/>
    </source>
</evidence>
<evidence type="ECO:0000259" key="3">
    <source>
        <dbReference type="Pfam" id="PF00561"/>
    </source>
</evidence>
<dbReference type="InterPro" id="IPR002410">
    <property type="entry name" value="Peptidase_S33"/>
</dbReference>
<dbReference type="Pfam" id="PF00561">
    <property type="entry name" value="Abhydrolase_1"/>
    <property type="match status" value="1"/>
</dbReference>
<keyword evidence="5" id="KW-1185">Reference proteome</keyword>
<dbReference type="PANTHER" id="PTHR43798">
    <property type="entry name" value="MONOACYLGLYCEROL LIPASE"/>
    <property type="match status" value="1"/>
</dbReference>
<gene>
    <name evidence="4" type="ORF">HF576_03195</name>
</gene>
<protein>
    <submittedName>
        <fullName evidence="4">Alpha/beta hydrolase</fullName>
    </submittedName>
</protein>